<dbReference type="RefSeq" id="XP_020826534.1">
    <property type="nucleotide sequence ID" value="XM_020970875.1"/>
</dbReference>
<dbReference type="InParanoid" id="A0A6P5J6B3"/>
<accession>A0A6P5J6B3</accession>
<reference evidence="3" key="1">
    <citation type="submission" date="2025-08" db="UniProtKB">
        <authorList>
            <consortium name="RefSeq"/>
        </authorList>
    </citation>
    <scope>IDENTIFICATION</scope>
    <source>
        <tissue evidence="3">Spleen</tissue>
    </source>
</reference>
<dbReference type="KEGG" id="pcw:110197186"/>
<organism evidence="2 3">
    <name type="scientific">Phascolarctos cinereus</name>
    <name type="common">Koala</name>
    <dbReference type="NCBI Taxonomy" id="38626"/>
    <lineage>
        <taxon>Eukaryota</taxon>
        <taxon>Metazoa</taxon>
        <taxon>Chordata</taxon>
        <taxon>Craniata</taxon>
        <taxon>Vertebrata</taxon>
        <taxon>Euteleostomi</taxon>
        <taxon>Mammalia</taxon>
        <taxon>Metatheria</taxon>
        <taxon>Diprotodontia</taxon>
        <taxon>Phascolarctidae</taxon>
        <taxon>Phascolarctos</taxon>
    </lineage>
</organism>
<proteinExistence type="predicted"/>
<feature type="region of interest" description="Disordered" evidence="1">
    <location>
        <begin position="1"/>
        <end position="43"/>
    </location>
</feature>
<evidence type="ECO:0000313" key="2">
    <source>
        <dbReference type="Proteomes" id="UP000515140"/>
    </source>
</evidence>
<keyword evidence="2" id="KW-1185">Reference proteome</keyword>
<evidence type="ECO:0000313" key="3">
    <source>
        <dbReference type="RefSeq" id="XP_020826534.1"/>
    </source>
</evidence>
<gene>
    <name evidence="3" type="primary">LOC110197186</name>
</gene>
<dbReference type="GeneID" id="110197186"/>
<protein>
    <submittedName>
        <fullName evidence="3">Uncharacterized protein LOC110197186</fullName>
    </submittedName>
</protein>
<dbReference type="AlphaFoldDB" id="A0A6P5J6B3"/>
<sequence>MTAFREPTMGREKGPSSLESPGLRWACGPSGRAVARPSGDPGGLLPLGPHRRTQGKHWSLRSLPEPSSTWRLLLAHGAEECIKHQTAPAKEPLPLGTALPFIRVMIFPWRSRPLGRPLLHLTQARLTHKQLPLGSPADPRGQHPAVKDAVQLVHDPEERGLLDVIVLSNNSPEAGSRIVHCARQAGYEQKPQMTAFQRWTGPQLPS</sequence>
<dbReference type="Proteomes" id="UP000515140">
    <property type="component" value="Unplaced"/>
</dbReference>
<evidence type="ECO:0000256" key="1">
    <source>
        <dbReference type="SAM" id="MobiDB-lite"/>
    </source>
</evidence>
<name>A0A6P5J6B3_PHACI</name>